<evidence type="ECO:0000313" key="13">
    <source>
        <dbReference type="EMBL" id="PAA71460.1"/>
    </source>
</evidence>
<organism evidence="13 15">
    <name type="scientific">Macrostomum lignano</name>
    <dbReference type="NCBI Taxonomy" id="282301"/>
    <lineage>
        <taxon>Eukaryota</taxon>
        <taxon>Metazoa</taxon>
        <taxon>Spiralia</taxon>
        <taxon>Lophotrochozoa</taxon>
        <taxon>Platyhelminthes</taxon>
        <taxon>Rhabditophora</taxon>
        <taxon>Macrostomorpha</taxon>
        <taxon>Macrostomida</taxon>
        <taxon>Macrostomidae</taxon>
        <taxon>Macrostomum</taxon>
    </lineage>
</organism>
<dbReference type="Proteomes" id="UP000215902">
    <property type="component" value="Unassembled WGS sequence"/>
</dbReference>
<comment type="subcellular location">
    <subcellularLocation>
        <location evidence="8">Endomembrane system</location>
        <topology evidence="8">Single-pass type IV membrane protein</topology>
    </subcellularLocation>
    <subcellularLocation>
        <location evidence="1">Golgi apparatus membrane</location>
    </subcellularLocation>
</comment>
<dbReference type="GO" id="GO:0015031">
    <property type="term" value="P:protein transport"/>
    <property type="evidence" value="ECO:0007669"/>
    <property type="project" value="UniProtKB-KW"/>
</dbReference>
<dbReference type="STRING" id="282301.A0A267FCF4"/>
<sequence length="118" mass="13563">MRRAQQSTQPQHQPYSGYTSTTTNQEQVEQENDNLTNQLRSKVSELKHLSINIGTEIRDQNGMLGNMQSDFDKSEAVLRASMAKLVHISKTVWSSNKLLVNLLLFALLVFLIIWLLYR</sequence>
<feature type="domain" description="T-SNARE coiled-coil homology" evidence="11">
    <location>
        <begin position="26"/>
        <end position="88"/>
    </location>
</feature>
<dbReference type="SUPFAM" id="SSF58038">
    <property type="entry name" value="SNARE fusion complex"/>
    <property type="match status" value="1"/>
</dbReference>
<dbReference type="Gene3D" id="1.20.5.110">
    <property type="match status" value="1"/>
</dbReference>
<keyword evidence="5 10" id="KW-1133">Transmembrane helix</keyword>
<dbReference type="OrthoDB" id="261831at2759"/>
<evidence type="ECO:0000256" key="2">
    <source>
        <dbReference type="ARBA" id="ARBA00022448"/>
    </source>
</evidence>
<keyword evidence="7 10" id="KW-0472">Membrane</keyword>
<name>A0A267FCF4_9PLAT</name>
<feature type="transmembrane region" description="Helical" evidence="10">
    <location>
        <begin position="98"/>
        <end position="117"/>
    </location>
</feature>
<comment type="caution">
    <text evidence="13">The sequence shown here is derived from an EMBL/GenBank/DDBJ whole genome shotgun (WGS) entry which is preliminary data.</text>
</comment>
<accession>A0A267FCF4</accession>
<dbReference type="SMART" id="SM00397">
    <property type="entry name" value="t_SNARE"/>
    <property type="match status" value="1"/>
</dbReference>
<keyword evidence="4" id="KW-0653">Protein transport</keyword>
<protein>
    <recommendedName>
        <fullName evidence="11">t-SNARE coiled-coil homology domain-containing protein</fullName>
    </recommendedName>
</protein>
<dbReference type="GO" id="GO:0000139">
    <property type="term" value="C:Golgi membrane"/>
    <property type="evidence" value="ECO:0007669"/>
    <property type="project" value="UniProtKB-SubCell"/>
</dbReference>
<evidence type="ECO:0000313" key="12">
    <source>
        <dbReference type="EMBL" id="PAA66482.1"/>
    </source>
</evidence>
<evidence type="ECO:0000256" key="3">
    <source>
        <dbReference type="ARBA" id="ARBA00022692"/>
    </source>
</evidence>
<evidence type="ECO:0000256" key="1">
    <source>
        <dbReference type="ARBA" id="ARBA00004394"/>
    </source>
</evidence>
<dbReference type="CDD" id="cd15853">
    <property type="entry name" value="SNARE_Bet1"/>
    <property type="match status" value="1"/>
</dbReference>
<evidence type="ECO:0000313" key="15">
    <source>
        <dbReference type="Proteomes" id="UP000215902"/>
    </source>
</evidence>
<dbReference type="EMBL" id="NIVC01001164">
    <property type="protein sequence ID" value="PAA71460.1"/>
    <property type="molecule type" value="Genomic_DNA"/>
</dbReference>
<gene>
    <name evidence="13" type="ORF">BOX15_Mlig002568g1</name>
    <name evidence="14" type="ORF">BOX15_Mlig002568g2</name>
    <name evidence="12" type="ORF">BOX15_Mlig002568g3</name>
</gene>
<dbReference type="InterPro" id="IPR000727">
    <property type="entry name" value="T_SNARE_dom"/>
</dbReference>
<reference evidence="13 15" key="1">
    <citation type="submission" date="2017-06" db="EMBL/GenBank/DDBJ databases">
        <title>A platform for efficient transgenesis in Macrostomum lignano, a flatworm model organism for stem cell research.</title>
        <authorList>
            <person name="Berezikov E."/>
        </authorList>
    </citation>
    <scope>NUCLEOTIDE SEQUENCE [LARGE SCALE GENOMIC DNA]</scope>
    <source>
        <strain evidence="13">DV1</strain>
        <tissue evidence="13">Whole organism</tissue>
    </source>
</reference>
<evidence type="ECO:0000313" key="14">
    <source>
        <dbReference type="EMBL" id="PAA89352.1"/>
    </source>
</evidence>
<proteinExistence type="predicted"/>
<dbReference type="EMBL" id="NIVC01001556">
    <property type="protein sequence ID" value="PAA66482.1"/>
    <property type="molecule type" value="Genomic_DNA"/>
</dbReference>
<evidence type="ECO:0000256" key="4">
    <source>
        <dbReference type="ARBA" id="ARBA00022927"/>
    </source>
</evidence>
<dbReference type="PROSITE" id="PS50192">
    <property type="entry name" value="T_SNARE"/>
    <property type="match status" value="1"/>
</dbReference>
<evidence type="ECO:0000256" key="6">
    <source>
        <dbReference type="ARBA" id="ARBA00023034"/>
    </source>
</evidence>
<evidence type="ECO:0000256" key="5">
    <source>
        <dbReference type="ARBA" id="ARBA00022989"/>
    </source>
</evidence>
<evidence type="ECO:0000256" key="9">
    <source>
        <dbReference type="SAM" id="MobiDB-lite"/>
    </source>
</evidence>
<dbReference type="EMBL" id="NIVC01000152">
    <property type="protein sequence ID" value="PAA89352.1"/>
    <property type="molecule type" value="Genomic_DNA"/>
</dbReference>
<feature type="region of interest" description="Disordered" evidence="9">
    <location>
        <begin position="1"/>
        <end position="37"/>
    </location>
</feature>
<keyword evidence="6" id="KW-0333">Golgi apparatus</keyword>
<evidence type="ECO:0000259" key="11">
    <source>
        <dbReference type="PROSITE" id="PS50192"/>
    </source>
</evidence>
<dbReference type="AlphaFoldDB" id="A0A267FCF4"/>
<keyword evidence="3 10" id="KW-0812">Transmembrane</keyword>
<dbReference type="PANTHER" id="PTHR12791">
    <property type="entry name" value="GOLGI SNARE BET1-RELATED"/>
    <property type="match status" value="1"/>
</dbReference>
<keyword evidence="2" id="KW-0813">Transport</keyword>
<evidence type="ECO:0000256" key="8">
    <source>
        <dbReference type="ARBA" id="ARBA00046280"/>
    </source>
</evidence>
<evidence type="ECO:0000256" key="7">
    <source>
        <dbReference type="ARBA" id="ARBA00023136"/>
    </source>
</evidence>
<dbReference type="InterPro" id="IPR039899">
    <property type="entry name" value="BET1_SNARE"/>
</dbReference>
<evidence type="ECO:0000256" key="10">
    <source>
        <dbReference type="SAM" id="Phobius"/>
    </source>
</evidence>
<keyword evidence="15" id="KW-1185">Reference proteome</keyword>